<dbReference type="EMBL" id="AFOJ01000008">
    <property type="protein sequence ID" value="EGM49940.1"/>
    <property type="molecule type" value="Genomic_DNA"/>
</dbReference>
<sequence length="48" mass="4922">MVCVNDELDVKTGATDTLPTVLAAVVSKSLMVVVIVGSISLAVVRCFG</sequence>
<evidence type="ECO:0000313" key="2">
    <source>
        <dbReference type="EMBL" id="EGM49940.1"/>
    </source>
</evidence>
<comment type="caution">
    <text evidence="2">The sequence shown here is derived from an EMBL/GenBank/DDBJ whole genome shotgun (WGS) entry which is preliminary data.</text>
</comment>
<evidence type="ECO:0000256" key="1">
    <source>
        <dbReference type="SAM" id="Phobius"/>
    </source>
</evidence>
<proteinExistence type="predicted"/>
<protein>
    <submittedName>
        <fullName evidence="2">Uncharacterized protein</fullName>
    </submittedName>
</protein>
<keyword evidence="1" id="KW-0472">Membrane</keyword>
<accession>F7R3K6</accession>
<organism evidence="2 3">
    <name type="scientific">Ligilactobacillus ruminis SPM0211</name>
    <dbReference type="NCBI Taxonomy" id="1040964"/>
    <lineage>
        <taxon>Bacteria</taxon>
        <taxon>Bacillati</taxon>
        <taxon>Bacillota</taxon>
        <taxon>Bacilli</taxon>
        <taxon>Lactobacillales</taxon>
        <taxon>Lactobacillaceae</taxon>
        <taxon>Ligilactobacillus</taxon>
    </lineage>
</organism>
<gene>
    <name evidence="2" type="ORF">LRU_02276</name>
</gene>
<evidence type="ECO:0000313" key="3">
    <source>
        <dbReference type="Proteomes" id="UP000002971"/>
    </source>
</evidence>
<dbReference type="AlphaFoldDB" id="F7R3K6"/>
<feature type="transmembrane region" description="Helical" evidence="1">
    <location>
        <begin position="20"/>
        <end position="44"/>
    </location>
</feature>
<dbReference type="Proteomes" id="UP000002971">
    <property type="component" value="Unassembled WGS sequence"/>
</dbReference>
<keyword evidence="1" id="KW-0812">Transmembrane</keyword>
<keyword evidence="1" id="KW-1133">Transmembrane helix</keyword>
<reference evidence="2 3" key="1">
    <citation type="journal article" date="2011" name="J. Bacteriol.">
        <title>Genome Sequence of Lactobacillus ruminis SPM0211, Isolated from a Fecal Sample from a Healthy Korean.</title>
        <authorList>
            <person name="Lee S."/>
            <person name="Cho Y.J."/>
            <person name="Lee A.H."/>
            <person name="Chun J."/>
            <person name="Ha N.J."/>
            <person name="Ko G."/>
        </authorList>
    </citation>
    <scope>NUCLEOTIDE SEQUENCE [LARGE SCALE GENOMIC DNA]</scope>
    <source>
        <strain evidence="2 3">SPM0211</strain>
    </source>
</reference>
<name>F7R3K6_9LACO</name>